<gene>
    <name evidence="9" type="ORF">SAMN05660420_01180</name>
</gene>
<dbReference type="OrthoDB" id="9809852at2"/>
<dbReference type="InterPro" id="IPR004610">
    <property type="entry name" value="RecJ"/>
</dbReference>
<feature type="domain" description="RecJ OB" evidence="8">
    <location>
        <begin position="467"/>
        <end position="568"/>
    </location>
</feature>
<dbReference type="InterPro" id="IPR038763">
    <property type="entry name" value="DHH_sf"/>
</dbReference>
<evidence type="ECO:0000313" key="10">
    <source>
        <dbReference type="Proteomes" id="UP000199409"/>
    </source>
</evidence>
<dbReference type="GO" id="GO:0003676">
    <property type="term" value="F:nucleic acid binding"/>
    <property type="evidence" value="ECO:0007669"/>
    <property type="project" value="InterPro"/>
</dbReference>
<organism evidence="9 10">
    <name type="scientific">Desulfuromusa kysingii</name>
    <dbReference type="NCBI Taxonomy" id="37625"/>
    <lineage>
        <taxon>Bacteria</taxon>
        <taxon>Pseudomonadati</taxon>
        <taxon>Thermodesulfobacteriota</taxon>
        <taxon>Desulfuromonadia</taxon>
        <taxon>Desulfuromonadales</taxon>
        <taxon>Geopsychrobacteraceae</taxon>
        <taxon>Desulfuromusa</taxon>
    </lineage>
</organism>
<dbReference type="Gene3D" id="3.10.310.30">
    <property type="match status" value="1"/>
</dbReference>
<feature type="domain" description="DDH" evidence="6">
    <location>
        <begin position="85"/>
        <end position="242"/>
    </location>
</feature>
<dbReference type="Proteomes" id="UP000199409">
    <property type="component" value="Unassembled WGS sequence"/>
</dbReference>
<sequence>MQPVNLRKWKLRAEHLQQEQIESLGKELDIQGLTAQVLTLRGVTTQEQGAEFLRANLSALPDPDSLPDMSIACARLEQALNRGEKIAVHGDYDVDGITGCTLLVETLRALGGHVEYHIPLRLTDGYGLSAAAIQHAAEQGCAIILSVDCGVSAQVEAELASELGLDLIVTDHHQPPDQLPPCHALINPQLIDEDSPWKDLSGVGVAFFLLIGLRRRLRENGYFTTRSEPDLRQGLDLVALGTIADIVPLKGINRLLVRCGLQLLEAGTRPGIKALKRVADVKKVSSGVVGFRLAPRLNAAGRLEDASLGVKLLLGDDPQDIEPLAEMLDEFNRDRQKIEQQTLLEAISQVEQLAQPDAYSLVLSSPNWHSGVIGIVASRLVERYHRPTVLIALEDGLGKGSARSIAGFHLYQALSKSSGPLVGFGGHAMAAGLSIAEANLPDFKIAFEAAARSQLSAADLLPVLYHDGEMSLSTFNLAGLKELETLNPYGAGNPQPTFISRNCQVNSPRVLADKHLKFDVEQQGCRLNCIAFGQAEKFEQLHGAIDLLYRPQINQWRGVESMQLQVIDFRETGRGDDD</sequence>
<dbReference type="STRING" id="37625.SAMN05660420_01180"/>
<proteinExistence type="inferred from homology"/>
<evidence type="ECO:0000256" key="4">
    <source>
        <dbReference type="ARBA" id="ARBA00022801"/>
    </source>
</evidence>
<dbReference type="GO" id="GO:0006281">
    <property type="term" value="P:DNA repair"/>
    <property type="evidence" value="ECO:0007669"/>
    <property type="project" value="InterPro"/>
</dbReference>
<evidence type="ECO:0000259" key="6">
    <source>
        <dbReference type="Pfam" id="PF01368"/>
    </source>
</evidence>
<reference evidence="9 10" key="1">
    <citation type="submission" date="2016-10" db="EMBL/GenBank/DDBJ databases">
        <authorList>
            <person name="de Groot N.N."/>
        </authorList>
    </citation>
    <scope>NUCLEOTIDE SEQUENCE [LARGE SCALE GENOMIC DNA]</scope>
    <source>
        <strain evidence="9 10">DSM 7343</strain>
    </source>
</reference>
<dbReference type="InterPro" id="IPR041122">
    <property type="entry name" value="RecJ_OB"/>
</dbReference>
<evidence type="ECO:0000256" key="5">
    <source>
        <dbReference type="ARBA" id="ARBA00022839"/>
    </source>
</evidence>
<dbReference type="PANTHER" id="PTHR30255:SF2">
    <property type="entry name" value="SINGLE-STRANDED-DNA-SPECIFIC EXONUCLEASE RECJ"/>
    <property type="match status" value="1"/>
</dbReference>
<dbReference type="Pfam" id="PF17768">
    <property type="entry name" value="RecJ_OB"/>
    <property type="match status" value="1"/>
</dbReference>
<dbReference type="NCBIfam" id="TIGR00644">
    <property type="entry name" value="recJ"/>
    <property type="match status" value="1"/>
</dbReference>
<dbReference type="GO" id="GO:0006310">
    <property type="term" value="P:DNA recombination"/>
    <property type="evidence" value="ECO:0007669"/>
    <property type="project" value="InterPro"/>
</dbReference>
<dbReference type="InterPro" id="IPR001667">
    <property type="entry name" value="DDH_dom"/>
</dbReference>
<dbReference type="Pfam" id="PF01368">
    <property type="entry name" value="DHH"/>
    <property type="match status" value="1"/>
</dbReference>
<evidence type="ECO:0000259" key="8">
    <source>
        <dbReference type="Pfam" id="PF17768"/>
    </source>
</evidence>
<protein>
    <recommendedName>
        <fullName evidence="2">Single-stranded-DNA-specific exonuclease RecJ</fullName>
    </recommendedName>
</protein>
<dbReference type="InterPro" id="IPR003156">
    <property type="entry name" value="DHHA1_dom"/>
</dbReference>
<keyword evidence="5 9" id="KW-0269">Exonuclease</keyword>
<evidence type="ECO:0000313" key="9">
    <source>
        <dbReference type="EMBL" id="SEA09222.1"/>
    </source>
</evidence>
<keyword evidence="3" id="KW-0540">Nuclease</keyword>
<keyword evidence="4" id="KW-0378">Hydrolase</keyword>
<dbReference type="Pfam" id="PF02272">
    <property type="entry name" value="DHHA1"/>
    <property type="match status" value="1"/>
</dbReference>
<dbReference type="GO" id="GO:0008409">
    <property type="term" value="F:5'-3' exonuclease activity"/>
    <property type="evidence" value="ECO:0007669"/>
    <property type="project" value="InterPro"/>
</dbReference>
<dbReference type="AlphaFoldDB" id="A0A1H3YE93"/>
<dbReference type="PANTHER" id="PTHR30255">
    <property type="entry name" value="SINGLE-STRANDED-DNA-SPECIFIC EXONUCLEASE RECJ"/>
    <property type="match status" value="1"/>
</dbReference>
<feature type="domain" description="DHHA1" evidence="7">
    <location>
        <begin position="362"/>
        <end position="450"/>
    </location>
</feature>
<dbReference type="InterPro" id="IPR051673">
    <property type="entry name" value="SSDNA_exonuclease_RecJ"/>
</dbReference>
<dbReference type="SUPFAM" id="SSF64182">
    <property type="entry name" value="DHH phosphoesterases"/>
    <property type="match status" value="1"/>
</dbReference>
<keyword evidence="10" id="KW-1185">Reference proteome</keyword>
<dbReference type="RefSeq" id="WP_092345702.1">
    <property type="nucleotide sequence ID" value="NZ_FNQN01000003.1"/>
</dbReference>
<comment type="similarity">
    <text evidence="1">Belongs to the RecJ family.</text>
</comment>
<name>A0A1H3YE93_9BACT</name>
<evidence type="ECO:0000256" key="1">
    <source>
        <dbReference type="ARBA" id="ARBA00005915"/>
    </source>
</evidence>
<dbReference type="EMBL" id="FNQN01000003">
    <property type="protein sequence ID" value="SEA09222.1"/>
    <property type="molecule type" value="Genomic_DNA"/>
</dbReference>
<evidence type="ECO:0000256" key="2">
    <source>
        <dbReference type="ARBA" id="ARBA00019841"/>
    </source>
</evidence>
<accession>A0A1H3YE93</accession>
<evidence type="ECO:0000256" key="3">
    <source>
        <dbReference type="ARBA" id="ARBA00022722"/>
    </source>
</evidence>
<evidence type="ECO:0000259" key="7">
    <source>
        <dbReference type="Pfam" id="PF02272"/>
    </source>
</evidence>
<dbReference type="Gene3D" id="3.90.1640.30">
    <property type="match status" value="1"/>
</dbReference>